<dbReference type="AlphaFoldDB" id="A0A830DNU7"/>
<accession>A0A830DNU7</accession>
<gene>
    <name evidence="1" type="ORF">PHJA_002886300</name>
</gene>
<comment type="caution">
    <text evidence="1">The sequence shown here is derived from an EMBL/GenBank/DDBJ whole genome shotgun (WGS) entry which is preliminary data.</text>
</comment>
<proteinExistence type="predicted"/>
<sequence>MDPGNQGLGLELEVEPPAIVGHRLHLQLVVRCRPYWNRGVCLVSPWRRMGIAGLRGGENRTPVTAFGIVASTAQGLPHYRCRFTVAAFPSTEGTWPIEEKWRRR</sequence>
<organism evidence="1 2">
    <name type="scientific">Phtheirospermum japonicum</name>
    <dbReference type="NCBI Taxonomy" id="374723"/>
    <lineage>
        <taxon>Eukaryota</taxon>
        <taxon>Viridiplantae</taxon>
        <taxon>Streptophyta</taxon>
        <taxon>Embryophyta</taxon>
        <taxon>Tracheophyta</taxon>
        <taxon>Spermatophyta</taxon>
        <taxon>Magnoliopsida</taxon>
        <taxon>eudicotyledons</taxon>
        <taxon>Gunneridae</taxon>
        <taxon>Pentapetalae</taxon>
        <taxon>asterids</taxon>
        <taxon>lamiids</taxon>
        <taxon>Lamiales</taxon>
        <taxon>Orobanchaceae</taxon>
        <taxon>Orobanchaceae incertae sedis</taxon>
        <taxon>Phtheirospermum</taxon>
    </lineage>
</organism>
<reference evidence="1" key="1">
    <citation type="submission" date="2020-07" db="EMBL/GenBank/DDBJ databases">
        <title>Ethylene signaling mediates host invasion by parasitic plants.</title>
        <authorList>
            <person name="Yoshida S."/>
        </authorList>
    </citation>
    <scope>NUCLEOTIDE SEQUENCE</scope>
    <source>
        <strain evidence="1">Okayama</strain>
    </source>
</reference>
<protein>
    <submittedName>
        <fullName evidence="1">Uncharacterized protein</fullName>
    </submittedName>
</protein>
<name>A0A830DNU7_9LAMI</name>
<evidence type="ECO:0000313" key="2">
    <source>
        <dbReference type="Proteomes" id="UP000653305"/>
    </source>
</evidence>
<dbReference type="Proteomes" id="UP000653305">
    <property type="component" value="Unassembled WGS sequence"/>
</dbReference>
<dbReference type="EMBL" id="BMAC01001495">
    <property type="protein sequence ID" value="GFQ07422.1"/>
    <property type="molecule type" value="Genomic_DNA"/>
</dbReference>
<keyword evidence="2" id="KW-1185">Reference proteome</keyword>
<evidence type="ECO:0000313" key="1">
    <source>
        <dbReference type="EMBL" id="GFQ07422.1"/>
    </source>
</evidence>